<gene>
    <name evidence="6" type="ORF">HMPREF1541_01669</name>
</gene>
<evidence type="ECO:0000256" key="2">
    <source>
        <dbReference type="ARBA" id="ARBA00037550"/>
    </source>
</evidence>
<feature type="compositionally biased region" description="Acidic residues" evidence="4">
    <location>
        <begin position="411"/>
        <end position="435"/>
    </location>
</feature>
<dbReference type="SMART" id="SM01287">
    <property type="entry name" value="Rtt106"/>
    <property type="match status" value="1"/>
</dbReference>
<dbReference type="HOGENOM" id="CLU_033828_0_0_1"/>
<evidence type="ECO:0000259" key="5">
    <source>
        <dbReference type="SMART" id="SM01287"/>
    </source>
</evidence>
<dbReference type="OrthoDB" id="75754at2759"/>
<dbReference type="GeneID" id="19969008"/>
<evidence type="ECO:0000313" key="7">
    <source>
        <dbReference type="Proteomes" id="UP000030752"/>
    </source>
</evidence>
<feature type="domain" description="Histone chaperone RTT106/FACT complex subunit SPT16-like middle" evidence="5">
    <location>
        <begin position="226"/>
        <end position="322"/>
    </location>
</feature>
<accession>W2S1F5</accession>
<feature type="region of interest" description="Disordered" evidence="4">
    <location>
        <begin position="323"/>
        <end position="476"/>
    </location>
</feature>
<comment type="subunit">
    <text evidence="3">Interacts with histones H3 and H4.</text>
</comment>
<evidence type="ECO:0000313" key="6">
    <source>
        <dbReference type="EMBL" id="ETN42512.1"/>
    </source>
</evidence>
<dbReference type="InterPro" id="IPR013719">
    <property type="entry name" value="RTT106/SPT16-like_middle_dom"/>
</dbReference>
<dbReference type="AlphaFoldDB" id="W2S1F5"/>
<keyword evidence="7" id="KW-1185">Reference proteome</keyword>
<evidence type="ECO:0000256" key="3">
    <source>
        <dbReference type="ARBA" id="ARBA00038654"/>
    </source>
</evidence>
<dbReference type="VEuPathDB" id="FungiDB:HMPREF1541_01669"/>
<dbReference type="EMBL" id="KB822718">
    <property type="protein sequence ID" value="ETN42512.1"/>
    <property type="molecule type" value="Genomic_DNA"/>
</dbReference>
<protein>
    <recommendedName>
        <fullName evidence="5">Histone chaperone RTT106/FACT complex subunit SPT16-like middle domain-containing protein</fullName>
    </recommendedName>
</protein>
<dbReference type="RefSeq" id="XP_008714248.1">
    <property type="nucleotide sequence ID" value="XM_008716026.1"/>
</dbReference>
<dbReference type="STRING" id="1220924.W2S1F5"/>
<dbReference type="InterPro" id="IPR050454">
    <property type="entry name" value="RTT106/SSRP1_HistChap/FACT"/>
</dbReference>
<dbReference type="InParanoid" id="W2S1F5"/>
<dbReference type="Proteomes" id="UP000030752">
    <property type="component" value="Unassembled WGS sequence"/>
</dbReference>
<reference evidence="6 7" key="1">
    <citation type="submission" date="2013-03" db="EMBL/GenBank/DDBJ databases">
        <title>The Genome Sequence of Phialophora europaea CBS 101466.</title>
        <authorList>
            <consortium name="The Broad Institute Genomics Platform"/>
            <person name="Cuomo C."/>
            <person name="de Hoog S."/>
            <person name="Gorbushina A."/>
            <person name="Walker B."/>
            <person name="Young S.K."/>
            <person name="Zeng Q."/>
            <person name="Gargeya S."/>
            <person name="Fitzgerald M."/>
            <person name="Haas B."/>
            <person name="Abouelleil A."/>
            <person name="Allen A.W."/>
            <person name="Alvarado L."/>
            <person name="Arachchi H.M."/>
            <person name="Berlin A.M."/>
            <person name="Chapman S.B."/>
            <person name="Gainer-Dewar J."/>
            <person name="Goldberg J."/>
            <person name="Griggs A."/>
            <person name="Gujja S."/>
            <person name="Hansen M."/>
            <person name="Howarth C."/>
            <person name="Imamovic A."/>
            <person name="Ireland A."/>
            <person name="Larimer J."/>
            <person name="McCowan C."/>
            <person name="Murphy C."/>
            <person name="Pearson M."/>
            <person name="Poon T.W."/>
            <person name="Priest M."/>
            <person name="Roberts A."/>
            <person name="Saif S."/>
            <person name="Shea T."/>
            <person name="Sisk P."/>
            <person name="Sykes S."/>
            <person name="Wortman J."/>
            <person name="Nusbaum C."/>
            <person name="Birren B."/>
        </authorList>
    </citation>
    <scope>NUCLEOTIDE SEQUENCE [LARGE SCALE GENOMIC DNA]</scope>
    <source>
        <strain evidence="6 7">CBS 101466</strain>
    </source>
</reference>
<dbReference type="SUPFAM" id="SSF50729">
    <property type="entry name" value="PH domain-like"/>
    <property type="match status" value="1"/>
</dbReference>
<comment type="function">
    <text evidence="2">Histones H3 and H4 chaperone involved in the nucleosome formation and heterochromatin silencing. Required for the deposition of H3K56ac-carrying H3-H4 complex onto newly-replicated DNA. Plays a role in the transcriptional regulation of the cell-cycle dependent histone genes by creating a repressive structure at the core histone gene promoter.</text>
</comment>
<feature type="compositionally biased region" description="Acidic residues" evidence="4">
    <location>
        <begin position="365"/>
        <end position="399"/>
    </location>
</feature>
<dbReference type="Gene3D" id="2.30.29.120">
    <property type="match status" value="1"/>
</dbReference>
<dbReference type="GO" id="GO:0042393">
    <property type="term" value="F:histone binding"/>
    <property type="evidence" value="ECO:0007669"/>
    <property type="project" value="TreeGrafter"/>
</dbReference>
<dbReference type="PANTHER" id="PTHR45849">
    <property type="entry name" value="FACT COMPLEX SUBUNIT SSRP1"/>
    <property type="match status" value="1"/>
</dbReference>
<dbReference type="PANTHER" id="PTHR45849:SF3">
    <property type="entry name" value="HISTONE CHAPERONE RTT106"/>
    <property type="match status" value="1"/>
</dbReference>
<dbReference type="FunCoup" id="W2S1F5">
    <property type="interactions" value="111"/>
</dbReference>
<dbReference type="Gene3D" id="2.30.29.30">
    <property type="entry name" value="Pleckstrin-homology domain (PH domain)/Phosphotyrosine-binding domain (PTB)"/>
    <property type="match status" value="1"/>
</dbReference>
<sequence length="476" mass="51982">MSVIDQAFGRNDGLRQKIYNVIKSAPAQRPLFEEIASYHLRHSLPVANGISEADGAEEPAAKKRKLANGALPIHGADAKAAQILEVKDVSFSIPQRKKLHFRIAQYSAPDQTTIGVQAINPTSGQVEYELPGSEIANVLCLPVPEKASKQFNYIFLPNAASTFEPVLFTLPATPLKPGTFTLPSSATTLDEALNHILPSHNLSLTLPNADEFASATPEPHRKSEKAYHVKAFRGSKDGYLFFLSTGLFFGYKKPLLFLSFSDIESISYTSVLQRTFNLNVAYQKPGADEGDAEEIEFSMLDQGDFQGINEYVQRHGLNDASLAAGRRAKSETKKKGAAAANGEMADAEREDDDGRTELEKAEQMLQDEEDEDEEDFEPSDGDDEDEGSGSEDDSDEDDEPKAKKDLVQDELGSEAEDVEISDEEDDDGDDDDEDDAPKGDIPPAKAVTQQPKIAAPMQPAARGGWGVPDPYDEDQL</sequence>
<evidence type="ECO:0000256" key="1">
    <source>
        <dbReference type="ARBA" id="ARBA00006159"/>
    </source>
</evidence>
<name>W2S1F5_CYPE1</name>
<dbReference type="InterPro" id="IPR011993">
    <property type="entry name" value="PH-like_dom_sf"/>
</dbReference>
<evidence type="ECO:0000256" key="4">
    <source>
        <dbReference type="SAM" id="MobiDB-lite"/>
    </source>
</evidence>
<comment type="similarity">
    <text evidence="1">Belongs to the RTT106 family.</text>
</comment>
<dbReference type="eggNOG" id="ENOG502R9PE">
    <property type="taxonomic scope" value="Eukaryota"/>
</dbReference>
<dbReference type="Pfam" id="PF08512">
    <property type="entry name" value="Rttp106-like_middle"/>
    <property type="match status" value="1"/>
</dbReference>
<dbReference type="GO" id="GO:0031491">
    <property type="term" value="F:nucleosome binding"/>
    <property type="evidence" value="ECO:0007669"/>
    <property type="project" value="TreeGrafter"/>
</dbReference>
<organism evidence="6 7">
    <name type="scientific">Cyphellophora europaea (strain CBS 101466)</name>
    <name type="common">Phialophora europaea</name>
    <dbReference type="NCBI Taxonomy" id="1220924"/>
    <lineage>
        <taxon>Eukaryota</taxon>
        <taxon>Fungi</taxon>
        <taxon>Dikarya</taxon>
        <taxon>Ascomycota</taxon>
        <taxon>Pezizomycotina</taxon>
        <taxon>Eurotiomycetes</taxon>
        <taxon>Chaetothyriomycetidae</taxon>
        <taxon>Chaetothyriales</taxon>
        <taxon>Cyphellophoraceae</taxon>
        <taxon>Cyphellophora</taxon>
    </lineage>
</organism>
<proteinExistence type="inferred from homology"/>